<protein>
    <submittedName>
        <fullName evidence="1">Uncharacterized protein</fullName>
    </submittedName>
</protein>
<dbReference type="Proteomes" id="UP000324800">
    <property type="component" value="Unassembled WGS sequence"/>
</dbReference>
<reference evidence="1 2" key="1">
    <citation type="submission" date="2019-03" db="EMBL/GenBank/DDBJ databases">
        <title>Single cell metagenomics reveals metabolic interactions within the superorganism composed of flagellate Streblomastix strix and complex community of Bacteroidetes bacteria on its surface.</title>
        <authorList>
            <person name="Treitli S.C."/>
            <person name="Kolisko M."/>
            <person name="Husnik F."/>
            <person name="Keeling P."/>
            <person name="Hampl V."/>
        </authorList>
    </citation>
    <scope>NUCLEOTIDE SEQUENCE [LARGE SCALE GENOMIC DNA]</scope>
    <source>
        <strain evidence="1">ST1C</strain>
    </source>
</reference>
<sequence>MIGEGISESVRQIGQKLFLIQKDIITSVDGQQHLFIILNRKTELAFETQKEDLVPISIILNLSHHIIDLTTMESENILYVDQDKLEVADTKFRNQRYRKATLDVSNLGTNPTDHHVHFTFAGSDLEEDTRINTSR</sequence>
<comment type="caution">
    <text evidence="1">The sequence shown here is derived from an EMBL/GenBank/DDBJ whole genome shotgun (WGS) entry which is preliminary data.</text>
</comment>
<evidence type="ECO:0000313" key="2">
    <source>
        <dbReference type="Proteomes" id="UP000324800"/>
    </source>
</evidence>
<name>A0A5J4WRT3_9EUKA</name>
<proteinExistence type="predicted"/>
<dbReference type="EMBL" id="SNRW01001095">
    <property type="protein sequence ID" value="KAA6397827.1"/>
    <property type="molecule type" value="Genomic_DNA"/>
</dbReference>
<evidence type="ECO:0000313" key="1">
    <source>
        <dbReference type="EMBL" id="KAA6397827.1"/>
    </source>
</evidence>
<dbReference type="AlphaFoldDB" id="A0A5J4WRT3"/>
<organism evidence="1 2">
    <name type="scientific">Streblomastix strix</name>
    <dbReference type="NCBI Taxonomy" id="222440"/>
    <lineage>
        <taxon>Eukaryota</taxon>
        <taxon>Metamonada</taxon>
        <taxon>Preaxostyla</taxon>
        <taxon>Oxymonadida</taxon>
        <taxon>Streblomastigidae</taxon>
        <taxon>Streblomastix</taxon>
    </lineage>
</organism>
<gene>
    <name evidence="1" type="ORF">EZS28_006641</name>
</gene>
<accession>A0A5J4WRT3</accession>